<dbReference type="RefSeq" id="WP_121202735.1">
    <property type="nucleotide sequence ID" value="NZ_RBZP01000001.1"/>
</dbReference>
<dbReference type="AlphaFoldDB" id="A0A495ACE8"/>
<dbReference type="InterPro" id="IPR008243">
    <property type="entry name" value="Chorismate_mutase_AroH"/>
</dbReference>
<dbReference type="Gene3D" id="3.30.1330.40">
    <property type="entry name" value="RutC-like"/>
    <property type="match status" value="1"/>
</dbReference>
<evidence type="ECO:0000313" key="4">
    <source>
        <dbReference type="EMBL" id="RKQ37657.1"/>
    </source>
</evidence>
<sequence>MTRGVRGATTVSLNEEKEILKNTKVLVEEMIEKNDISASDVSHVFISVTRDLNATFPAKVLREIEGWKYVPVMCMAEIDVPNSLPKCIRIMMVTNTGLSQEEIIHVFQNEAVKLRPDLIKGE</sequence>
<evidence type="ECO:0000256" key="1">
    <source>
        <dbReference type="NCBIfam" id="TIGR01796"/>
    </source>
</evidence>
<dbReference type="GO" id="GO:0009073">
    <property type="term" value="P:aromatic amino acid family biosynthetic process"/>
    <property type="evidence" value="ECO:0007669"/>
    <property type="project" value="UniProtKB-UniRule"/>
</dbReference>
<dbReference type="Pfam" id="PF07736">
    <property type="entry name" value="CM_1"/>
    <property type="match status" value="1"/>
</dbReference>
<dbReference type="OrthoDB" id="9802232at2"/>
<feature type="binding site" evidence="2">
    <location>
        <position position="6"/>
    </location>
    <ligand>
        <name>prephenate</name>
        <dbReference type="ChEBI" id="CHEBI:29934"/>
    </ligand>
</feature>
<dbReference type="GO" id="GO:0008652">
    <property type="term" value="P:amino acid biosynthetic process"/>
    <property type="evidence" value="ECO:0007669"/>
    <property type="project" value="UniProtKB-UniRule"/>
</dbReference>
<keyword evidence="2 3" id="KW-0057">Aromatic amino acid biosynthesis</keyword>
<dbReference type="NCBIfam" id="TIGR01796">
    <property type="entry name" value="CM_mono_aroH"/>
    <property type="match status" value="1"/>
</dbReference>
<evidence type="ECO:0000313" key="5">
    <source>
        <dbReference type="Proteomes" id="UP000269301"/>
    </source>
</evidence>
<dbReference type="GO" id="GO:0046417">
    <property type="term" value="P:chorismate metabolic process"/>
    <property type="evidence" value="ECO:0007669"/>
    <property type="project" value="TreeGrafter"/>
</dbReference>
<dbReference type="GO" id="GO:0004106">
    <property type="term" value="F:chorismate mutase activity"/>
    <property type="evidence" value="ECO:0007669"/>
    <property type="project" value="UniProtKB-UniRule"/>
</dbReference>
<dbReference type="InterPro" id="IPR035959">
    <property type="entry name" value="RutC-like_sf"/>
</dbReference>
<keyword evidence="2 3" id="KW-0028">Amino-acid biosynthesis</keyword>
<dbReference type="CDD" id="cd02185">
    <property type="entry name" value="AroH"/>
    <property type="match status" value="1"/>
</dbReference>
<evidence type="ECO:0000256" key="2">
    <source>
        <dbReference type="PIRSR" id="PIRSR005965-1"/>
    </source>
</evidence>
<dbReference type="PANTHER" id="PTHR21164:SF0">
    <property type="entry name" value="CHORISMATE MUTASE AROH"/>
    <property type="match status" value="1"/>
</dbReference>
<dbReference type="EMBL" id="RBZP01000001">
    <property type="protein sequence ID" value="RKQ37657.1"/>
    <property type="molecule type" value="Genomic_DNA"/>
</dbReference>
<dbReference type="PROSITE" id="PS51167">
    <property type="entry name" value="CHORISMATE_MUT_1"/>
    <property type="match status" value="1"/>
</dbReference>
<dbReference type="PIRSF" id="PIRSF005965">
    <property type="entry name" value="Chor_mut_AroH"/>
    <property type="match status" value="1"/>
</dbReference>
<keyword evidence="3 4" id="KW-0413">Isomerase</keyword>
<feature type="binding site" evidence="2">
    <location>
        <position position="89"/>
    </location>
    <ligand>
        <name>prephenate</name>
        <dbReference type="ChEBI" id="CHEBI:29934"/>
    </ligand>
</feature>
<dbReference type="SUPFAM" id="SSF55298">
    <property type="entry name" value="YjgF-like"/>
    <property type="match status" value="1"/>
</dbReference>
<proteinExistence type="predicted"/>
<gene>
    <name evidence="4" type="primary">aroH</name>
    <name evidence="4" type="ORF">D8M06_02310</name>
</gene>
<protein>
    <recommendedName>
        <fullName evidence="1 3">chorismate mutase</fullName>
        <ecNumber evidence="1 3">5.4.99.5</ecNumber>
    </recommendedName>
</protein>
<name>A0A495ACE8_9BACI</name>
<dbReference type="Proteomes" id="UP000269301">
    <property type="component" value="Unassembled WGS sequence"/>
</dbReference>
<reference evidence="4 5" key="1">
    <citation type="journal article" date="2016" name="Int. J. Syst. Evol. Microbiol.">
        <title>Oceanobacillus halophilus sp. nov., a novel moderately halophilic bacterium from a hypersaline lake.</title>
        <authorList>
            <person name="Amoozegar M.A."/>
            <person name="Bagheri M."/>
            <person name="Makhdoumi A."/>
            <person name="Nikou M.M."/>
            <person name="Fazeli S.A.S."/>
            <person name="Schumann P."/>
            <person name="Sproer C."/>
            <person name="Sanchez-Porro C."/>
            <person name="Ventosa A."/>
        </authorList>
    </citation>
    <scope>NUCLEOTIDE SEQUENCE [LARGE SCALE GENOMIC DNA]</scope>
    <source>
        <strain evidence="4 5">DSM 23996</strain>
    </source>
</reference>
<comment type="caution">
    <text evidence="4">The sequence shown here is derived from an EMBL/GenBank/DDBJ whole genome shotgun (WGS) entry which is preliminary data.</text>
</comment>
<comment type="catalytic activity">
    <reaction evidence="3">
        <text>chorismate = prephenate</text>
        <dbReference type="Rhea" id="RHEA:13897"/>
        <dbReference type="ChEBI" id="CHEBI:29748"/>
        <dbReference type="ChEBI" id="CHEBI:29934"/>
        <dbReference type="EC" id="5.4.99.5"/>
    </reaction>
</comment>
<accession>A0A495ACE8</accession>
<dbReference type="PANTHER" id="PTHR21164">
    <property type="entry name" value="CHORISMATE MUTASE"/>
    <property type="match status" value="1"/>
</dbReference>
<dbReference type="EC" id="5.4.99.5" evidence="1 3"/>
<organism evidence="4 5">
    <name type="scientific">Oceanobacillus halophilus</name>
    <dbReference type="NCBI Taxonomy" id="930130"/>
    <lineage>
        <taxon>Bacteria</taxon>
        <taxon>Bacillati</taxon>
        <taxon>Bacillota</taxon>
        <taxon>Bacilli</taxon>
        <taxon>Bacillales</taxon>
        <taxon>Bacillaceae</taxon>
        <taxon>Oceanobacillus</taxon>
    </lineage>
</organism>
<keyword evidence="5" id="KW-1185">Reference proteome</keyword>
<dbReference type="UniPathway" id="UPA00120">
    <property type="reaction ID" value="UER00203"/>
</dbReference>
<evidence type="ECO:0000256" key="3">
    <source>
        <dbReference type="PROSITE-ProRule" id="PRU00514"/>
    </source>
</evidence>